<organism evidence="1 2">
    <name type="scientific">Microthyrium microscopicum</name>
    <dbReference type="NCBI Taxonomy" id="703497"/>
    <lineage>
        <taxon>Eukaryota</taxon>
        <taxon>Fungi</taxon>
        <taxon>Dikarya</taxon>
        <taxon>Ascomycota</taxon>
        <taxon>Pezizomycotina</taxon>
        <taxon>Dothideomycetes</taxon>
        <taxon>Dothideomycetes incertae sedis</taxon>
        <taxon>Microthyriales</taxon>
        <taxon>Microthyriaceae</taxon>
        <taxon>Microthyrium</taxon>
    </lineage>
</organism>
<sequence length="185" mass="21210">MPGSSAQIGSINSVGPRDPSSDHIYQVVRAFWSMIQFFRAISNLDNPAEIGEIFNKALENEDLLDQAWIWRQVRNNLRVDYDHTILLYEMAQGLANFNNTPDRMIGSPDLDLVTFLFHNYYYSVDAGFDAVTTNNLLLLKERCEKHTATENVWVKCDADEFITRFQDLLAAVKYLADHPEYTPSP</sequence>
<keyword evidence="2" id="KW-1185">Reference proteome</keyword>
<evidence type="ECO:0000313" key="1">
    <source>
        <dbReference type="EMBL" id="KAF2675273.1"/>
    </source>
</evidence>
<accession>A0A6A6UUX0</accession>
<dbReference type="EMBL" id="MU004230">
    <property type="protein sequence ID" value="KAF2675273.1"/>
    <property type="molecule type" value="Genomic_DNA"/>
</dbReference>
<reference evidence="1" key="1">
    <citation type="journal article" date="2020" name="Stud. Mycol.">
        <title>101 Dothideomycetes genomes: a test case for predicting lifestyles and emergence of pathogens.</title>
        <authorList>
            <person name="Haridas S."/>
            <person name="Albert R."/>
            <person name="Binder M."/>
            <person name="Bloem J."/>
            <person name="Labutti K."/>
            <person name="Salamov A."/>
            <person name="Andreopoulos B."/>
            <person name="Baker S."/>
            <person name="Barry K."/>
            <person name="Bills G."/>
            <person name="Bluhm B."/>
            <person name="Cannon C."/>
            <person name="Castanera R."/>
            <person name="Culley D."/>
            <person name="Daum C."/>
            <person name="Ezra D."/>
            <person name="Gonzalez J."/>
            <person name="Henrissat B."/>
            <person name="Kuo A."/>
            <person name="Liang C."/>
            <person name="Lipzen A."/>
            <person name="Lutzoni F."/>
            <person name="Magnuson J."/>
            <person name="Mondo S."/>
            <person name="Nolan M."/>
            <person name="Ohm R."/>
            <person name="Pangilinan J."/>
            <person name="Park H.-J."/>
            <person name="Ramirez L."/>
            <person name="Alfaro M."/>
            <person name="Sun H."/>
            <person name="Tritt A."/>
            <person name="Yoshinaga Y."/>
            <person name="Zwiers L.-H."/>
            <person name="Turgeon B."/>
            <person name="Goodwin S."/>
            <person name="Spatafora J."/>
            <person name="Crous P."/>
            <person name="Grigoriev I."/>
        </authorList>
    </citation>
    <scope>NUCLEOTIDE SEQUENCE</scope>
    <source>
        <strain evidence="1">CBS 115976</strain>
    </source>
</reference>
<evidence type="ECO:0000313" key="2">
    <source>
        <dbReference type="Proteomes" id="UP000799302"/>
    </source>
</evidence>
<dbReference type="AlphaFoldDB" id="A0A6A6UUX0"/>
<name>A0A6A6UUX0_9PEZI</name>
<gene>
    <name evidence="1" type="ORF">BT63DRAFT_462690</name>
</gene>
<dbReference type="Proteomes" id="UP000799302">
    <property type="component" value="Unassembled WGS sequence"/>
</dbReference>
<protein>
    <submittedName>
        <fullName evidence="1">Uncharacterized protein</fullName>
    </submittedName>
</protein>
<proteinExistence type="predicted"/>